<feature type="compositionally biased region" description="Basic and acidic residues" evidence="1">
    <location>
        <begin position="361"/>
        <end position="375"/>
    </location>
</feature>
<dbReference type="EMBL" id="MU004231">
    <property type="protein sequence ID" value="KAF2672948.1"/>
    <property type="molecule type" value="Genomic_DNA"/>
</dbReference>
<accession>A0A6A6UPD4</accession>
<feature type="region of interest" description="Disordered" evidence="1">
    <location>
        <begin position="133"/>
        <end position="166"/>
    </location>
</feature>
<feature type="region of interest" description="Disordered" evidence="1">
    <location>
        <begin position="54"/>
        <end position="98"/>
    </location>
</feature>
<feature type="compositionally biased region" description="Basic and acidic residues" evidence="1">
    <location>
        <begin position="224"/>
        <end position="233"/>
    </location>
</feature>
<feature type="compositionally biased region" description="Polar residues" evidence="1">
    <location>
        <begin position="183"/>
        <end position="201"/>
    </location>
</feature>
<sequence>MSGHRALSHEECVRLVIGTLHNYHYLLRPAPNGGVSLDQNAIDAMVTSFLTDRNAQENTNHRDRQASALPSGAVARDDGAASGTLSTGNPHTSTHPQMSSLPHYIINNAYAPNVQSTLQYSNDDTGFTHQVTAQAEHGSMPPPPVPPNNALLTSASSRRNSGRRLGTMPPISIAPAVHPTTSPFVSIASQSGGHPAETNNAAHPLGPLSSLANSQAMSSQDATQRPEVREIKDLPNPLPKQAETGNTVPPESTDPSTWERCSTTQLRYSNNLVELKDLSIIEIKCPICSGNGRHKGRDKWSKGLKGIYEHMRLSHYPNQKDPAAPRDITIRPFLKNLNTKGLDRKSTLRSQSQTTRRKEHKKTERARAEAARAHLDSTAGTVSGIIIE</sequence>
<dbReference type="Proteomes" id="UP000799302">
    <property type="component" value="Unassembled WGS sequence"/>
</dbReference>
<organism evidence="2 3">
    <name type="scientific">Microthyrium microscopicum</name>
    <dbReference type="NCBI Taxonomy" id="703497"/>
    <lineage>
        <taxon>Eukaryota</taxon>
        <taxon>Fungi</taxon>
        <taxon>Dikarya</taxon>
        <taxon>Ascomycota</taxon>
        <taxon>Pezizomycotina</taxon>
        <taxon>Dothideomycetes</taxon>
        <taxon>Dothideomycetes incertae sedis</taxon>
        <taxon>Microthyriales</taxon>
        <taxon>Microthyriaceae</taxon>
        <taxon>Microthyrium</taxon>
    </lineage>
</organism>
<keyword evidence="3" id="KW-1185">Reference proteome</keyword>
<feature type="compositionally biased region" description="Polar residues" evidence="1">
    <location>
        <begin position="243"/>
        <end position="258"/>
    </location>
</feature>
<proteinExistence type="predicted"/>
<name>A0A6A6UPD4_9PEZI</name>
<feature type="compositionally biased region" description="Polar residues" evidence="1">
    <location>
        <begin position="150"/>
        <end position="159"/>
    </location>
</feature>
<reference evidence="2" key="1">
    <citation type="journal article" date="2020" name="Stud. Mycol.">
        <title>101 Dothideomycetes genomes: a test case for predicting lifestyles and emergence of pathogens.</title>
        <authorList>
            <person name="Haridas S."/>
            <person name="Albert R."/>
            <person name="Binder M."/>
            <person name="Bloem J."/>
            <person name="Labutti K."/>
            <person name="Salamov A."/>
            <person name="Andreopoulos B."/>
            <person name="Baker S."/>
            <person name="Barry K."/>
            <person name="Bills G."/>
            <person name="Bluhm B."/>
            <person name="Cannon C."/>
            <person name="Castanera R."/>
            <person name="Culley D."/>
            <person name="Daum C."/>
            <person name="Ezra D."/>
            <person name="Gonzalez J."/>
            <person name="Henrissat B."/>
            <person name="Kuo A."/>
            <person name="Liang C."/>
            <person name="Lipzen A."/>
            <person name="Lutzoni F."/>
            <person name="Magnuson J."/>
            <person name="Mondo S."/>
            <person name="Nolan M."/>
            <person name="Ohm R."/>
            <person name="Pangilinan J."/>
            <person name="Park H.-J."/>
            <person name="Ramirez L."/>
            <person name="Alfaro M."/>
            <person name="Sun H."/>
            <person name="Tritt A."/>
            <person name="Yoshinaga Y."/>
            <person name="Zwiers L.-H."/>
            <person name="Turgeon B."/>
            <person name="Goodwin S."/>
            <person name="Spatafora J."/>
            <person name="Crous P."/>
            <person name="Grigoriev I."/>
        </authorList>
    </citation>
    <scope>NUCLEOTIDE SEQUENCE</scope>
    <source>
        <strain evidence="2">CBS 115976</strain>
    </source>
</reference>
<dbReference type="AlphaFoldDB" id="A0A6A6UPD4"/>
<protein>
    <submittedName>
        <fullName evidence="2">Uncharacterized protein</fullName>
    </submittedName>
</protein>
<gene>
    <name evidence="2" type="ORF">BT63DRAFT_466469</name>
</gene>
<evidence type="ECO:0000313" key="2">
    <source>
        <dbReference type="EMBL" id="KAF2672948.1"/>
    </source>
</evidence>
<evidence type="ECO:0000256" key="1">
    <source>
        <dbReference type="SAM" id="MobiDB-lite"/>
    </source>
</evidence>
<feature type="region of interest" description="Disordered" evidence="1">
    <location>
        <begin position="344"/>
        <end position="376"/>
    </location>
</feature>
<evidence type="ECO:0000313" key="3">
    <source>
        <dbReference type="Proteomes" id="UP000799302"/>
    </source>
</evidence>
<feature type="compositionally biased region" description="Polar residues" evidence="1">
    <location>
        <begin position="83"/>
        <end position="98"/>
    </location>
</feature>
<feature type="region of interest" description="Disordered" evidence="1">
    <location>
        <begin position="183"/>
        <end position="258"/>
    </location>
</feature>
<feature type="compositionally biased region" description="Polar residues" evidence="1">
    <location>
        <begin position="210"/>
        <end position="223"/>
    </location>
</feature>